<dbReference type="Proteomes" id="UP000193827">
    <property type="component" value="Unassembled WGS sequence"/>
</dbReference>
<dbReference type="InterPro" id="IPR036390">
    <property type="entry name" value="WH_DNA-bd_sf"/>
</dbReference>
<keyword evidence="3" id="KW-0804">Transcription</keyword>
<dbReference type="InterPro" id="IPR050313">
    <property type="entry name" value="Carb_Metab_HTH_regulators"/>
</dbReference>
<dbReference type="InterPro" id="IPR036388">
    <property type="entry name" value="WH-like_DNA-bd_sf"/>
</dbReference>
<dbReference type="SMART" id="SM01134">
    <property type="entry name" value="DeoRC"/>
    <property type="match status" value="1"/>
</dbReference>
<dbReference type="Gene3D" id="1.10.10.10">
    <property type="entry name" value="Winged helix-like DNA-binding domain superfamily/Winged helix DNA-binding domain"/>
    <property type="match status" value="1"/>
</dbReference>
<dbReference type="PRINTS" id="PR00037">
    <property type="entry name" value="HTHLACR"/>
</dbReference>
<dbReference type="PANTHER" id="PTHR30363:SF4">
    <property type="entry name" value="GLYCEROL-3-PHOSPHATE REGULON REPRESSOR"/>
    <property type="match status" value="1"/>
</dbReference>
<dbReference type="SUPFAM" id="SSF46785">
    <property type="entry name" value="Winged helix' DNA-binding domain"/>
    <property type="match status" value="1"/>
</dbReference>
<keyword evidence="1" id="KW-0678">Repressor</keyword>
<evidence type="ECO:0000259" key="4">
    <source>
        <dbReference type="PROSITE" id="PS51000"/>
    </source>
</evidence>
<dbReference type="PANTHER" id="PTHR30363">
    <property type="entry name" value="HTH-TYPE TRANSCRIPTIONAL REGULATOR SRLR-RELATED"/>
    <property type="match status" value="1"/>
</dbReference>
<dbReference type="Gene3D" id="3.40.50.1360">
    <property type="match status" value="1"/>
</dbReference>
<dbReference type="GO" id="GO:0003700">
    <property type="term" value="F:DNA-binding transcription factor activity"/>
    <property type="evidence" value="ECO:0007669"/>
    <property type="project" value="InterPro"/>
</dbReference>
<evidence type="ECO:0000256" key="2">
    <source>
        <dbReference type="ARBA" id="ARBA00023015"/>
    </source>
</evidence>
<name>A0A1Y5T0Q6_9RHOB</name>
<sequence>MSKHEHNILSTVNLRGTISVAELARILDVSDQTIRRIVKPLVERGEVRKVHGALVSTQKVTDPPFLARMNENRPEKVAIANAVAAMVNDGGSVMIDTGSTSAFVAQALEAKQNLTVVTNSAYIASQLALIEGNRVFMAGTQLRNHDAAAFDRAAFEVIGSVSVELAILSASSVHPLRGFLAYDQCEVDIAKAMMEVSAKTVMAVDHTKFNEKGGNASLRLPDLGPQDIVVCDRRPDKAFDNLLDAQNFIEANRYRKIAE</sequence>
<dbReference type="InterPro" id="IPR037171">
    <property type="entry name" value="NagB/RpiA_transferase-like"/>
</dbReference>
<evidence type="ECO:0000256" key="3">
    <source>
        <dbReference type="ARBA" id="ARBA00023163"/>
    </source>
</evidence>
<accession>A0A1Y5T0Q6</accession>
<feature type="domain" description="HTH deoR-type" evidence="4">
    <location>
        <begin position="1"/>
        <end position="56"/>
    </location>
</feature>
<proteinExistence type="predicted"/>
<keyword evidence="6" id="KW-1185">Reference proteome</keyword>
<keyword evidence="2" id="KW-0805">Transcription regulation</keyword>
<dbReference type="SUPFAM" id="SSF100950">
    <property type="entry name" value="NagB/RpiA/CoA transferase-like"/>
    <property type="match status" value="1"/>
</dbReference>
<organism evidence="5 6">
    <name type="scientific">Roseovarius litorisediminis</name>
    <dbReference type="NCBI Taxonomy" id="1312363"/>
    <lineage>
        <taxon>Bacteria</taxon>
        <taxon>Pseudomonadati</taxon>
        <taxon>Pseudomonadota</taxon>
        <taxon>Alphaproteobacteria</taxon>
        <taxon>Rhodobacterales</taxon>
        <taxon>Roseobacteraceae</taxon>
        <taxon>Roseovarius</taxon>
    </lineage>
</organism>
<evidence type="ECO:0000256" key="1">
    <source>
        <dbReference type="ARBA" id="ARBA00022491"/>
    </source>
</evidence>
<dbReference type="OrthoDB" id="9814815at2"/>
<dbReference type="Pfam" id="PF00455">
    <property type="entry name" value="DeoRC"/>
    <property type="match status" value="1"/>
</dbReference>
<dbReference type="InterPro" id="IPR001034">
    <property type="entry name" value="DeoR_HTH"/>
</dbReference>
<dbReference type="RefSeq" id="WP_085892800.1">
    <property type="nucleotide sequence ID" value="NZ_FWFL01000006.1"/>
</dbReference>
<evidence type="ECO:0000313" key="6">
    <source>
        <dbReference type="Proteomes" id="UP000193827"/>
    </source>
</evidence>
<dbReference type="PROSITE" id="PS51000">
    <property type="entry name" value="HTH_DEOR_2"/>
    <property type="match status" value="1"/>
</dbReference>
<gene>
    <name evidence="5" type="primary">glpR_2</name>
    <name evidence="5" type="ORF">PEL8287_02577</name>
</gene>
<evidence type="ECO:0000313" key="5">
    <source>
        <dbReference type="EMBL" id="SLN49419.1"/>
    </source>
</evidence>
<dbReference type="SMART" id="SM00420">
    <property type="entry name" value="HTH_DEOR"/>
    <property type="match status" value="1"/>
</dbReference>
<protein>
    <submittedName>
        <fullName evidence="5">Glycerol-3-phosphate regulon repressor</fullName>
    </submittedName>
</protein>
<dbReference type="Pfam" id="PF08220">
    <property type="entry name" value="HTH_DeoR"/>
    <property type="match status" value="1"/>
</dbReference>
<dbReference type="AlphaFoldDB" id="A0A1Y5T0Q6"/>
<reference evidence="5 6" key="1">
    <citation type="submission" date="2017-03" db="EMBL/GenBank/DDBJ databases">
        <authorList>
            <person name="Afonso C.L."/>
            <person name="Miller P.J."/>
            <person name="Scott M.A."/>
            <person name="Spackman E."/>
            <person name="Goraichik I."/>
            <person name="Dimitrov K.M."/>
            <person name="Suarez D.L."/>
            <person name="Swayne D.E."/>
        </authorList>
    </citation>
    <scope>NUCLEOTIDE SEQUENCE [LARGE SCALE GENOMIC DNA]</scope>
    <source>
        <strain evidence="5 6">CECT 8287</strain>
    </source>
</reference>
<dbReference type="EMBL" id="FWFL01000006">
    <property type="protein sequence ID" value="SLN49419.1"/>
    <property type="molecule type" value="Genomic_DNA"/>
</dbReference>
<dbReference type="InterPro" id="IPR014036">
    <property type="entry name" value="DeoR-like_C"/>
</dbReference>